<reference evidence="2" key="3">
    <citation type="submission" date="2020-09" db="EMBL/GenBank/DDBJ databases">
        <authorList>
            <person name="Sun Q."/>
            <person name="Zhou Y."/>
        </authorList>
    </citation>
    <scope>NUCLEOTIDE SEQUENCE</scope>
    <source>
        <strain evidence="2">CGMCC 1.14984</strain>
    </source>
</reference>
<protein>
    <submittedName>
        <fullName evidence="2 3">Phosphotransferase</fullName>
    </submittedName>
</protein>
<dbReference type="EMBL" id="VCJR02000002">
    <property type="protein sequence ID" value="NHK28281.1"/>
    <property type="molecule type" value="Genomic_DNA"/>
</dbReference>
<evidence type="ECO:0000313" key="2">
    <source>
        <dbReference type="EMBL" id="GGH98009.1"/>
    </source>
</evidence>
<evidence type="ECO:0000313" key="4">
    <source>
        <dbReference type="Proteomes" id="UP000621856"/>
    </source>
</evidence>
<sequence length="362" mass="40091">MTERDNLEKAFLEQAGWLAAHRAPITGDASTRSYQRLTLGERKAILMNAPPAAEGASCPPDATPSQRASLGYNAQARLAGPNLHAFTTLAGILREAGLHAPEIYAADADHGFALLEDLGDDLYARAIDKGADEGTLYARAVDVLSHLHATRLRQPIAVDYTLLDYDDTALMAEANLLVDWYWPWLRGEKAPASAVEAYRTAWTQMLSGLSTPHTLVLRDYHAENILWLTDEGESPLQRVGLIDFQDGLYGHGAYDLVSLTEDARRDVSEETVAMMLARYAEGREKAGDFDKAAFERDYAILAAQRNAKILGVFARLVVRDAKKRYESFMPRVRGHFARDLARPEAAPLKDWIAEHMPELISS</sequence>
<dbReference type="RefSeq" id="WP_166426470.1">
    <property type="nucleotide sequence ID" value="NZ_BMGZ01000002.1"/>
</dbReference>
<dbReference type="EMBL" id="BMGZ01000002">
    <property type="protein sequence ID" value="GGH98009.1"/>
    <property type="molecule type" value="Genomic_DNA"/>
</dbReference>
<evidence type="ECO:0000259" key="1">
    <source>
        <dbReference type="Pfam" id="PF01636"/>
    </source>
</evidence>
<reference evidence="2" key="1">
    <citation type="journal article" date="2014" name="Int. J. Syst. Evol. Microbiol.">
        <title>Complete genome sequence of Corynebacterium casei LMG S-19264T (=DSM 44701T), isolated from a smear-ripened cheese.</title>
        <authorList>
            <consortium name="US DOE Joint Genome Institute (JGI-PGF)"/>
            <person name="Walter F."/>
            <person name="Albersmeier A."/>
            <person name="Kalinowski J."/>
            <person name="Ruckert C."/>
        </authorList>
    </citation>
    <scope>NUCLEOTIDE SEQUENCE</scope>
    <source>
        <strain evidence="2">CGMCC 1.14984</strain>
    </source>
</reference>
<comment type="caution">
    <text evidence="2">The sequence shown here is derived from an EMBL/GenBank/DDBJ whole genome shotgun (WGS) entry which is preliminary data.</text>
</comment>
<evidence type="ECO:0000313" key="5">
    <source>
        <dbReference type="Proteomes" id="UP000818603"/>
    </source>
</evidence>
<gene>
    <name evidence="3" type="ORF">FF098_010225</name>
    <name evidence="2" type="ORF">GCM10011355_20590</name>
</gene>
<feature type="domain" description="Aminoglycoside phosphotransferase" evidence="1">
    <location>
        <begin position="23"/>
        <end position="286"/>
    </location>
</feature>
<proteinExistence type="predicted"/>
<dbReference type="Gene3D" id="3.90.1200.10">
    <property type="match status" value="1"/>
</dbReference>
<dbReference type="SUPFAM" id="SSF56112">
    <property type="entry name" value="Protein kinase-like (PK-like)"/>
    <property type="match status" value="1"/>
</dbReference>
<evidence type="ECO:0000313" key="3">
    <source>
        <dbReference type="EMBL" id="NHK28281.1"/>
    </source>
</evidence>
<keyword evidence="5" id="KW-1185">Reference proteome</keyword>
<dbReference type="Gene3D" id="3.30.200.20">
    <property type="entry name" value="Phosphorylase Kinase, domain 1"/>
    <property type="match status" value="1"/>
</dbReference>
<accession>A0A8J3ERM0</accession>
<name>A0A8J3ERM0_9PROT</name>
<dbReference type="InterPro" id="IPR011009">
    <property type="entry name" value="Kinase-like_dom_sf"/>
</dbReference>
<organism evidence="2 4">
    <name type="scientific">Aquisalinus luteolus</name>
    <dbReference type="NCBI Taxonomy" id="1566827"/>
    <lineage>
        <taxon>Bacteria</taxon>
        <taxon>Pseudomonadati</taxon>
        <taxon>Pseudomonadota</taxon>
        <taxon>Alphaproteobacteria</taxon>
        <taxon>Parvularculales</taxon>
        <taxon>Parvularculaceae</taxon>
        <taxon>Aquisalinus</taxon>
    </lineage>
</organism>
<dbReference type="InterPro" id="IPR002575">
    <property type="entry name" value="Aminoglycoside_PTrfase"/>
</dbReference>
<dbReference type="AlphaFoldDB" id="A0A8J3ERM0"/>
<dbReference type="Pfam" id="PF01636">
    <property type="entry name" value="APH"/>
    <property type="match status" value="1"/>
</dbReference>
<dbReference type="Proteomes" id="UP000621856">
    <property type="component" value="Unassembled WGS sequence"/>
</dbReference>
<dbReference type="Proteomes" id="UP000818603">
    <property type="component" value="Unassembled WGS sequence"/>
</dbReference>
<reference evidence="3 5" key="2">
    <citation type="submission" date="2020-02" db="EMBL/GenBank/DDBJ databases">
        <title>Genome sequence of Parvularcula flava strain NH6-79.</title>
        <authorList>
            <person name="Abdul Karim M.H."/>
            <person name="Lam M.Q."/>
            <person name="Chen S.J."/>
            <person name="Yahya A."/>
            <person name="Shahir S."/>
            <person name="Shamsir M.S."/>
            <person name="Chong C.S."/>
        </authorList>
    </citation>
    <scope>NUCLEOTIDE SEQUENCE [LARGE SCALE GENOMIC DNA]</scope>
    <source>
        <strain evidence="3 5">NH6-79</strain>
    </source>
</reference>